<organism evidence="1 2">
    <name type="scientific">Gallibacterium anatis 12656/12</name>
    <dbReference type="NCBI Taxonomy" id="1195244"/>
    <lineage>
        <taxon>Bacteria</taxon>
        <taxon>Pseudomonadati</taxon>
        <taxon>Pseudomonadota</taxon>
        <taxon>Gammaproteobacteria</taxon>
        <taxon>Pasteurellales</taxon>
        <taxon>Pasteurellaceae</taxon>
        <taxon>Gallibacterium</taxon>
    </lineage>
</organism>
<sequence>MIIVIIKLNLLIEVKKISRVPCGKPKLSVPEKTDAMGHFDSLLIKKSVSAFLAFSGSIQG</sequence>
<name>U1H5C5_9PAST</name>
<protein>
    <submittedName>
        <fullName evidence="1">Uncharacterized protein</fullName>
    </submittedName>
</protein>
<reference evidence="1 2" key="1">
    <citation type="journal article" date="2013" name="Genome Announc.">
        <title>Draft Genome Sequence of Gallibacterium anatis bv. haemolytica 12656-12 Liver, an Isolate Obtained from the Liver of a Septicemic Chicken.</title>
        <authorList>
            <person name="Kudirkiene E."/>
            <person name="Christensen H."/>
            <person name="Bojesen A.M."/>
        </authorList>
    </citation>
    <scope>NUCLEOTIDE SEQUENCE [LARGE SCALE GENOMIC DNA]</scope>
    <source>
        <strain evidence="1">12656/12</strain>
    </source>
</reference>
<comment type="caution">
    <text evidence="1">The sequence shown here is derived from an EMBL/GenBank/DDBJ whole genome shotgun (WGS) entry which is preliminary data.</text>
</comment>
<dbReference type="EMBL" id="AVOX01000002">
    <property type="protein sequence ID" value="ERF79631.1"/>
    <property type="molecule type" value="Genomic_DNA"/>
</dbReference>
<accession>U1H5C5</accession>
<gene>
    <name evidence="1" type="ORF">N561_00185</name>
</gene>
<proteinExistence type="predicted"/>
<evidence type="ECO:0000313" key="1">
    <source>
        <dbReference type="EMBL" id="ERF79631.1"/>
    </source>
</evidence>
<dbReference type="Proteomes" id="UP000016529">
    <property type="component" value="Unassembled WGS sequence"/>
</dbReference>
<evidence type="ECO:0000313" key="2">
    <source>
        <dbReference type="Proteomes" id="UP000016529"/>
    </source>
</evidence>
<dbReference type="AlphaFoldDB" id="U1H5C5"/>